<dbReference type="PANTHER" id="PTHR43122:SF1">
    <property type="entry name" value="IRON-SULFUR-BINDING PROTEIN"/>
    <property type="match status" value="1"/>
</dbReference>
<dbReference type="Proteomes" id="UP000033115">
    <property type="component" value="Chromosome"/>
</dbReference>
<proteinExistence type="predicted"/>
<evidence type="ECO:0000313" key="3">
    <source>
        <dbReference type="Proteomes" id="UP000033115"/>
    </source>
</evidence>
<name>A0A0E3K4X1_CLOSL</name>
<dbReference type="InterPro" id="IPR017896">
    <property type="entry name" value="4Fe4S_Fe-S-bd"/>
</dbReference>
<keyword evidence="3" id="KW-1185">Reference proteome</keyword>
<organism evidence="2 3">
    <name type="scientific">Clostridium scatologenes</name>
    <dbReference type="NCBI Taxonomy" id="1548"/>
    <lineage>
        <taxon>Bacteria</taxon>
        <taxon>Bacillati</taxon>
        <taxon>Bacillota</taxon>
        <taxon>Clostridia</taxon>
        <taxon>Eubacteriales</taxon>
        <taxon>Clostridiaceae</taxon>
        <taxon>Clostridium</taxon>
    </lineage>
</organism>
<dbReference type="SUPFAM" id="SSF54862">
    <property type="entry name" value="4Fe-4S ferredoxins"/>
    <property type="match status" value="1"/>
</dbReference>
<dbReference type="STRING" id="1548.CSCA_5030"/>
<evidence type="ECO:0000313" key="2">
    <source>
        <dbReference type="EMBL" id="AKA72155.1"/>
    </source>
</evidence>
<dbReference type="Pfam" id="PF12838">
    <property type="entry name" value="Fer4_7"/>
    <property type="match status" value="1"/>
</dbReference>
<reference evidence="2 3" key="1">
    <citation type="journal article" date="2015" name="J. Biotechnol.">
        <title>Complete genome sequence of a malodorant-producing acetogen, Clostridium scatologenes ATCC 25775(T).</title>
        <authorList>
            <person name="Zhu Z."/>
            <person name="Guo T."/>
            <person name="Zheng H."/>
            <person name="Song T."/>
            <person name="Ouyang P."/>
            <person name="Xie J."/>
        </authorList>
    </citation>
    <scope>NUCLEOTIDE SEQUENCE [LARGE SCALE GENOMIC DNA]</scope>
    <source>
        <strain evidence="2 3">ATCC 25775</strain>
    </source>
</reference>
<dbReference type="AlphaFoldDB" id="A0A0E3K4X1"/>
<protein>
    <submittedName>
        <fullName evidence="2">4Fe-4S ferredoxin iron-sulfur binding domain protein</fullName>
    </submittedName>
</protein>
<dbReference type="EMBL" id="CP009933">
    <property type="protein sequence ID" value="AKA72155.1"/>
    <property type="molecule type" value="Genomic_DNA"/>
</dbReference>
<dbReference type="PROSITE" id="PS51379">
    <property type="entry name" value="4FE4S_FER_2"/>
    <property type="match status" value="2"/>
</dbReference>
<dbReference type="KEGG" id="csq:CSCA_5030"/>
<sequence length="67" mass="7389">MAKVEIRSESCKSCQYCIKFCPKGVLAVGHEVNSKGYEYIVPVNMDACIGCCMCARMCPDAAIEVYK</sequence>
<dbReference type="Gene3D" id="3.30.70.20">
    <property type="match status" value="1"/>
</dbReference>
<evidence type="ECO:0000259" key="1">
    <source>
        <dbReference type="PROSITE" id="PS51379"/>
    </source>
</evidence>
<dbReference type="RefSeq" id="WP_029162289.1">
    <property type="nucleotide sequence ID" value="NZ_CP009933.1"/>
</dbReference>
<dbReference type="HOGENOM" id="CLU_139698_5_3_9"/>
<feature type="domain" description="4Fe-4S ferredoxin-type" evidence="1">
    <location>
        <begin position="39"/>
        <end position="67"/>
    </location>
</feature>
<accession>A0A0E3K4X1</accession>
<dbReference type="PANTHER" id="PTHR43122">
    <property type="entry name" value="FERREDOXIN SUBUNIT OF PYRUVATE:FLAVODOXIN OXIDOREDUCTASE-RELATED"/>
    <property type="match status" value="1"/>
</dbReference>
<feature type="domain" description="4Fe-4S ferredoxin-type" evidence="1">
    <location>
        <begin position="2"/>
        <end position="31"/>
    </location>
</feature>
<gene>
    <name evidence="2" type="ORF">CSCA_5030</name>
</gene>